<proteinExistence type="predicted"/>
<dbReference type="AlphaFoldDB" id="A0A1G6LT33"/>
<accession>A0A1G6LT33</accession>
<evidence type="ECO:0000313" key="1">
    <source>
        <dbReference type="EMBL" id="SDC46257.1"/>
    </source>
</evidence>
<gene>
    <name evidence="1" type="ORF">SAMN05216323_103243</name>
</gene>
<organism evidence="1 2">
    <name type="scientific">Williamwhitmania taraxaci</name>
    <dbReference type="NCBI Taxonomy" id="1640674"/>
    <lineage>
        <taxon>Bacteria</taxon>
        <taxon>Pseudomonadati</taxon>
        <taxon>Bacteroidota</taxon>
        <taxon>Bacteroidia</taxon>
        <taxon>Bacteroidales</taxon>
        <taxon>Williamwhitmaniaceae</taxon>
        <taxon>Williamwhitmania</taxon>
    </lineage>
</organism>
<dbReference type="Proteomes" id="UP000199452">
    <property type="component" value="Unassembled WGS sequence"/>
</dbReference>
<dbReference type="EMBL" id="FMYP01000032">
    <property type="protein sequence ID" value="SDC46257.1"/>
    <property type="molecule type" value="Genomic_DNA"/>
</dbReference>
<sequence>MVVVVNGVEKSSSKLFVYENILQAISFVVSKLELLRNLSYLSDEEQVIIKNMNIKTRLININQRLIMIKSVMDKMEEIKEMAR</sequence>
<protein>
    <submittedName>
        <fullName evidence="1">Uncharacterized protein</fullName>
    </submittedName>
</protein>
<keyword evidence="2" id="KW-1185">Reference proteome</keyword>
<name>A0A1G6LT33_9BACT</name>
<dbReference type="STRING" id="1640674.SAMN05216323_103243"/>
<evidence type="ECO:0000313" key="2">
    <source>
        <dbReference type="Proteomes" id="UP000199452"/>
    </source>
</evidence>
<reference evidence="1 2" key="1">
    <citation type="submission" date="2016-09" db="EMBL/GenBank/DDBJ databases">
        <authorList>
            <person name="Capua I."/>
            <person name="De Benedictis P."/>
            <person name="Joannis T."/>
            <person name="Lombin L.H."/>
            <person name="Cattoli G."/>
        </authorList>
    </citation>
    <scope>NUCLEOTIDE SEQUENCE [LARGE SCALE GENOMIC DNA]</scope>
    <source>
        <strain evidence="1 2">A7P-90m</strain>
    </source>
</reference>